<name>A0AC34G7U3_9BILA</name>
<accession>A0AC34G7U3</accession>
<dbReference type="WBParaSite" id="ES5_v2.g25602.t1">
    <property type="protein sequence ID" value="ES5_v2.g25602.t1"/>
    <property type="gene ID" value="ES5_v2.g25602"/>
</dbReference>
<evidence type="ECO:0000313" key="1">
    <source>
        <dbReference type="Proteomes" id="UP000887579"/>
    </source>
</evidence>
<evidence type="ECO:0000313" key="2">
    <source>
        <dbReference type="WBParaSite" id="ES5_v2.g25602.t1"/>
    </source>
</evidence>
<organism evidence="1 2">
    <name type="scientific">Panagrolaimus sp. ES5</name>
    <dbReference type="NCBI Taxonomy" id="591445"/>
    <lineage>
        <taxon>Eukaryota</taxon>
        <taxon>Metazoa</taxon>
        <taxon>Ecdysozoa</taxon>
        <taxon>Nematoda</taxon>
        <taxon>Chromadorea</taxon>
        <taxon>Rhabditida</taxon>
        <taxon>Tylenchina</taxon>
        <taxon>Panagrolaimomorpha</taxon>
        <taxon>Panagrolaimoidea</taxon>
        <taxon>Panagrolaimidae</taxon>
        <taxon>Panagrolaimus</taxon>
    </lineage>
</organism>
<proteinExistence type="predicted"/>
<sequence>MEPDPSTNSLSINNSNNLSVIKSEENDFTLAAAAAAAATLGTNDLTLSASNLGINGLASSAAAAAAANSLGTSFNNPATAGLEFMMKH</sequence>
<reference evidence="2" key="1">
    <citation type="submission" date="2022-11" db="UniProtKB">
        <authorList>
            <consortium name="WormBaseParasite"/>
        </authorList>
    </citation>
    <scope>IDENTIFICATION</scope>
</reference>
<protein>
    <submittedName>
        <fullName evidence="2">Uncharacterized protein</fullName>
    </submittedName>
</protein>
<dbReference type="Proteomes" id="UP000887579">
    <property type="component" value="Unplaced"/>
</dbReference>